<dbReference type="eggNOG" id="KOG0017">
    <property type="taxonomic scope" value="Eukaryota"/>
</dbReference>
<reference evidence="9" key="1">
    <citation type="journal article" date="2013" name="Genome Biol.">
        <title>Reference genomes and transcriptomes of Nicotiana sylvestris and Nicotiana tomentosiformis.</title>
        <authorList>
            <person name="Sierro N."/>
            <person name="Battey J.N."/>
            <person name="Ouadi S."/>
            <person name="Bovet L."/>
            <person name="Goepfert S."/>
            <person name="Bakaher N."/>
            <person name="Peitsch M.C."/>
            <person name="Ivanov N.V."/>
        </authorList>
    </citation>
    <scope>NUCLEOTIDE SEQUENCE [LARGE SCALE GENOMIC DNA]</scope>
</reference>
<reference evidence="10" key="2">
    <citation type="submission" date="2025-08" db="UniProtKB">
        <authorList>
            <consortium name="RefSeq"/>
        </authorList>
    </citation>
    <scope>IDENTIFICATION</scope>
    <source>
        <tissue evidence="10">Leaf</tissue>
    </source>
</reference>
<evidence type="ECO:0000256" key="4">
    <source>
        <dbReference type="ARBA" id="ARBA00022759"/>
    </source>
</evidence>
<dbReference type="AlphaFoldDB" id="A0A1U7VHJ4"/>
<protein>
    <submittedName>
        <fullName evidence="10">Uncharacterized protein LOC104218693</fullName>
    </submittedName>
</protein>
<dbReference type="STRING" id="4096.A0A1U7VHJ4"/>
<dbReference type="PANTHER" id="PTHR37984:SF5">
    <property type="entry name" value="PROTEIN NYNRIN-LIKE"/>
    <property type="match status" value="1"/>
</dbReference>
<dbReference type="SUPFAM" id="SSF56672">
    <property type="entry name" value="DNA/RNA polymerases"/>
    <property type="match status" value="1"/>
</dbReference>
<dbReference type="InterPro" id="IPR050951">
    <property type="entry name" value="Retrovirus_Pol_polyprotein"/>
</dbReference>
<evidence type="ECO:0000256" key="2">
    <source>
        <dbReference type="ARBA" id="ARBA00022695"/>
    </source>
</evidence>
<dbReference type="GO" id="GO:0016787">
    <property type="term" value="F:hydrolase activity"/>
    <property type="evidence" value="ECO:0007669"/>
    <property type="project" value="UniProtKB-KW"/>
</dbReference>
<evidence type="ECO:0000259" key="8">
    <source>
        <dbReference type="Pfam" id="PF17917"/>
    </source>
</evidence>
<dbReference type="CDD" id="cd09274">
    <property type="entry name" value="RNase_HI_RT_Ty3"/>
    <property type="match status" value="1"/>
</dbReference>
<keyword evidence="9" id="KW-1185">Reference proteome</keyword>
<evidence type="ECO:0000313" key="9">
    <source>
        <dbReference type="Proteomes" id="UP000189701"/>
    </source>
</evidence>
<dbReference type="InterPro" id="IPR041373">
    <property type="entry name" value="RT_RNaseH"/>
</dbReference>
<evidence type="ECO:0000256" key="1">
    <source>
        <dbReference type="ARBA" id="ARBA00022679"/>
    </source>
</evidence>
<dbReference type="InterPro" id="IPR043502">
    <property type="entry name" value="DNA/RNA_pol_sf"/>
</dbReference>
<keyword evidence="5" id="KW-0378">Hydrolase</keyword>
<keyword evidence="3" id="KW-0540">Nuclease</keyword>
<feature type="domain" description="Reverse transcriptase RNase H-like" evidence="8">
    <location>
        <begin position="1"/>
        <end position="66"/>
    </location>
</feature>
<sequence length="198" mass="22312">MNSAQVNYAITEKEVLAIVFATEKFCPYFMGAKVTVHTDHVALHYLMSKKESKVRLMIWLFLLQKFDIDIQDKNESENQAADHLSRLEKEGRPHDGLKINDTIPDEQLLTLPIKELVYQLTTLFVHTQIMVRLRGRGESSKERGELGKGRGRGSMHSSAQRAIITKPTADCGKGSSLSESSSYAPYKEASKGNFVFFT</sequence>
<keyword evidence="2" id="KW-0548">Nucleotidyltransferase</keyword>
<evidence type="ECO:0000256" key="3">
    <source>
        <dbReference type="ARBA" id="ARBA00022722"/>
    </source>
</evidence>
<feature type="region of interest" description="Disordered" evidence="7">
    <location>
        <begin position="136"/>
        <end position="160"/>
    </location>
</feature>
<dbReference type="Proteomes" id="UP000189701">
    <property type="component" value="Unplaced"/>
</dbReference>
<proteinExistence type="predicted"/>
<dbReference type="GO" id="GO:0003964">
    <property type="term" value="F:RNA-directed DNA polymerase activity"/>
    <property type="evidence" value="ECO:0007669"/>
    <property type="project" value="UniProtKB-KW"/>
</dbReference>
<dbReference type="GO" id="GO:0004519">
    <property type="term" value="F:endonuclease activity"/>
    <property type="evidence" value="ECO:0007669"/>
    <property type="project" value="UniProtKB-KW"/>
</dbReference>
<dbReference type="Pfam" id="PF17917">
    <property type="entry name" value="RT_RNaseH"/>
    <property type="match status" value="1"/>
</dbReference>
<keyword evidence="6" id="KW-0695">RNA-directed DNA polymerase</keyword>
<evidence type="ECO:0000256" key="6">
    <source>
        <dbReference type="ARBA" id="ARBA00022918"/>
    </source>
</evidence>
<accession>A0A1U7VHJ4</accession>
<dbReference type="RefSeq" id="XP_009767547.1">
    <property type="nucleotide sequence ID" value="XM_009769245.1"/>
</dbReference>
<evidence type="ECO:0000256" key="7">
    <source>
        <dbReference type="SAM" id="MobiDB-lite"/>
    </source>
</evidence>
<feature type="compositionally biased region" description="Basic and acidic residues" evidence="7">
    <location>
        <begin position="136"/>
        <end position="148"/>
    </location>
</feature>
<name>A0A1U7VHJ4_NICSY</name>
<keyword evidence="4" id="KW-0255">Endonuclease</keyword>
<evidence type="ECO:0000313" key="10">
    <source>
        <dbReference type="RefSeq" id="XP_009767547.1"/>
    </source>
</evidence>
<evidence type="ECO:0000256" key="5">
    <source>
        <dbReference type="ARBA" id="ARBA00022801"/>
    </source>
</evidence>
<dbReference type="PANTHER" id="PTHR37984">
    <property type="entry name" value="PROTEIN CBG26694"/>
    <property type="match status" value="1"/>
</dbReference>
<organism evidence="9 10">
    <name type="scientific">Nicotiana sylvestris</name>
    <name type="common">Wood tobacco</name>
    <name type="synonym">South American tobacco</name>
    <dbReference type="NCBI Taxonomy" id="4096"/>
    <lineage>
        <taxon>Eukaryota</taxon>
        <taxon>Viridiplantae</taxon>
        <taxon>Streptophyta</taxon>
        <taxon>Embryophyta</taxon>
        <taxon>Tracheophyta</taxon>
        <taxon>Spermatophyta</taxon>
        <taxon>Magnoliopsida</taxon>
        <taxon>eudicotyledons</taxon>
        <taxon>Gunneridae</taxon>
        <taxon>Pentapetalae</taxon>
        <taxon>asterids</taxon>
        <taxon>lamiids</taxon>
        <taxon>Solanales</taxon>
        <taxon>Solanaceae</taxon>
        <taxon>Nicotianoideae</taxon>
        <taxon>Nicotianeae</taxon>
        <taxon>Nicotiana</taxon>
    </lineage>
</organism>
<gene>
    <name evidence="10" type="primary">LOC104218693</name>
</gene>
<keyword evidence="1" id="KW-0808">Transferase</keyword>